<evidence type="ECO:0000313" key="2">
    <source>
        <dbReference type="EMBL" id="ETW45615.1"/>
    </source>
</evidence>
<feature type="compositionally biased region" description="Acidic residues" evidence="1">
    <location>
        <begin position="1127"/>
        <end position="1163"/>
    </location>
</feature>
<feature type="compositionally biased region" description="Basic and acidic residues" evidence="1">
    <location>
        <begin position="231"/>
        <end position="257"/>
    </location>
</feature>
<protein>
    <submittedName>
        <fullName evidence="2">Uncharacterized protein</fullName>
    </submittedName>
</protein>
<reference evidence="2 3" key="1">
    <citation type="submission" date="2013-02" db="EMBL/GenBank/DDBJ databases">
        <title>The Genome Annotation of Plasmodium falciparum NF135/5.C10.</title>
        <authorList>
            <consortium name="The Broad Institute Genome Sequencing Platform"/>
            <consortium name="The Broad Institute Genome Sequencing Center for Infectious Disease"/>
            <person name="Neafsey D."/>
            <person name="Hoffman S."/>
            <person name="Volkman S."/>
            <person name="Rosenthal P."/>
            <person name="Walker B."/>
            <person name="Young S.K."/>
            <person name="Zeng Q."/>
            <person name="Gargeya S."/>
            <person name="Fitzgerald M."/>
            <person name="Haas B."/>
            <person name="Abouelleil A."/>
            <person name="Allen A.W."/>
            <person name="Alvarado L."/>
            <person name="Arachchi H.M."/>
            <person name="Berlin A.M."/>
            <person name="Chapman S.B."/>
            <person name="Gainer-Dewar J."/>
            <person name="Goldberg J."/>
            <person name="Griggs A."/>
            <person name="Gujja S."/>
            <person name="Hansen M."/>
            <person name="Howarth C."/>
            <person name="Imamovic A."/>
            <person name="Ireland A."/>
            <person name="Larimer J."/>
            <person name="McCowan C."/>
            <person name="Murphy C."/>
            <person name="Pearson M."/>
            <person name="Poon T.W."/>
            <person name="Priest M."/>
            <person name="Roberts A."/>
            <person name="Saif S."/>
            <person name="Shea T."/>
            <person name="Sisk P."/>
            <person name="Sykes S."/>
            <person name="Wortman J."/>
            <person name="Nusbaum C."/>
            <person name="Birren B."/>
        </authorList>
    </citation>
    <scope>NUCLEOTIDE SEQUENCE [LARGE SCALE GENOMIC DNA]</scope>
    <source>
        <strain evidence="2 3">NF135/5.C10</strain>
    </source>
</reference>
<dbReference type="OrthoDB" id="378573at2759"/>
<feature type="compositionally biased region" description="Basic and acidic residues" evidence="1">
    <location>
        <begin position="491"/>
        <end position="511"/>
    </location>
</feature>
<feature type="compositionally biased region" description="Basic residues" evidence="1">
    <location>
        <begin position="435"/>
        <end position="448"/>
    </location>
</feature>
<dbReference type="EMBL" id="KI926016">
    <property type="protein sequence ID" value="ETW45615.1"/>
    <property type="molecule type" value="Genomic_DNA"/>
</dbReference>
<feature type="compositionally biased region" description="Basic and acidic residues" evidence="1">
    <location>
        <begin position="358"/>
        <end position="382"/>
    </location>
</feature>
<feature type="region of interest" description="Disordered" evidence="1">
    <location>
        <begin position="1124"/>
        <end position="1163"/>
    </location>
</feature>
<feature type="compositionally biased region" description="Basic and acidic residues" evidence="1">
    <location>
        <begin position="411"/>
        <end position="425"/>
    </location>
</feature>
<feature type="region of interest" description="Disordered" evidence="1">
    <location>
        <begin position="315"/>
        <end position="529"/>
    </location>
</feature>
<evidence type="ECO:0000256" key="1">
    <source>
        <dbReference type="SAM" id="MobiDB-lite"/>
    </source>
</evidence>
<feature type="compositionally biased region" description="Polar residues" evidence="1">
    <location>
        <begin position="512"/>
        <end position="529"/>
    </location>
</feature>
<feature type="compositionally biased region" description="Basic and acidic residues" evidence="1">
    <location>
        <begin position="315"/>
        <end position="327"/>
    </location>
</feature>
<sequence length="2120" mass="248568">MHFVVEFQDWIEEPKDETISSDVFKRNFESKVENDLEELKKLSEDDYEKNCRRLNYLIDNIRELFFSSKNIRILDVARKYLWDNQIEGNLKKLISSETKNKCQRNRINNPQKDRDLRIKVHDYCDERDKRLKDLTGKGSSENSCYDFMVWVNQNKDSITRDYNNNMSGVRRRAGFFKISNACDLNKFESLFPQMECSSKIYEKDEVLRGPKDVLEIHQGGDQNTVGQEDLLSGKRKEEKSRDKEKDKVKHKEKKPSDISEEIYGIGRDMSETFVSPKTPVVEEAVHEYATNDCVGGTCVVLDCTKGECNFITENKDDVESEEAHEQSSIDSSESYDGFNSLPPEKKKKDEETSVDVSSTKKCEREGCDTEQITKPRSQETERRGKRRNVPPHGSKKGPKNQGKKQLIPKSIDGKGSHGSKNEGTSHSESSTSDKKTRKGRPGHSKKNRGGADSGEGRNKKDKRVKGKHRFTESGDEQLKRRKETISPESPYHMRGDDSLTKDGNDMEDREFSSGNYSDESETNSDSYQGVQGTIEVRQDDDGKNSIFGIPFPNFFDYTDFNLSDFSLSNIPYPTIHIPFFPRSPRIYKGLYGGISRVRPNPTHINIDTYKAVDSVSELVNRLRDKADSKEKERDKPDTCGDVGRDESDRPSEQEDVNRIGNGDKNDEPERTKESKDSTGRHHDTGEGTIRSSDSSDASTEDSSKTSGRENEDGDLSKGNESLRVSEPREESGENNESNKVDLEVSPELKDNMVSTSSTCTGLTNGDNYGNGCTVRNNVNSSDSESNTITTHVSGKGENNPLGTKSPQDLHNGLRDNHEQPVTADFKDSSFIPASQIQEEAVPIPQDGTICDGVIYEVNGSPCTQISNDIDINSPKRGPSFNGGRLSNQISPISRFSKVMNSQSLNSSSEQMLSKMLSMNSVEPSEPLSEGKIIAAKPHSSFSQTMSNIGVSVQGDSAIEQQQGKGPTTSGPTTSGPTRVGPTSADPTREDPTQVDLTRAGPTNEVGTSTSRARRSIQEKFPKEFSAATTKGKNGGTYIINKTHQSSSSFFDFSSLTKNISISLAIFGVIFLFIFSNKHSSLGMFNKKKKKRSRKSILIKEDNMNSMMLETYEDIDEEQNEKKNIYEEEHEDDEKDDKLDEDNEKDDKLDDDDEKDDKLNDDDCDDIEFNKSGMILPYGKEEDDVYKIEDQLEWVDNEKIENEKSKYINVERTYDYNNMYDDKYINVEHTSDEHTYDYNNMYDDKHIKSVDVKRRIKEKKEIRKWKTIIEIQMVVIEEIHNEKWEMNKEDFLFICINEFLNDKDRKCLYNEDDDFDSTKVMIKGQSFLWNRWMEIQTYILDKYKEEEPFEYLKNDWKREEDGYMKKIYKELLISLRGDTYNMSQKQKIIWRRWVAKHPYRIREKRIDEWFDKLFEEINKNGIISDDVIDILLNDYKENVENVQHIYDMIEKRKKLKLILWIQIYMHVWEEVEKDYGIEKKETYVDTLIEHIKDKEYIIDVVQDIKKDIHMLPLNTFSCKWKKEKWFEELKNDWKVEENKRLNCDSLKNNKDIYKELIKKSATYIENNILHELWGDINFKWIDEDNEKDWLKVTENHRKDENNIIYMNKKKNTNIFINKNIKKEENKMKCYEKKCMFGNMSLQGNTEDYHEHNFLDIHKGDDTYNIFNNDLVVEDINRKIKNVSRKKKDINRKQKDESRKKKDINRKKKDINRKKKDINRKNDEIHISLNQHNNEWIQVIKLHLHLIDECKKEEWEKNKYDFLEICIQEYIKNENKDNNSRNFLEDEIFSMDKNTMWDTFIEAHRYILEKWKREEWFHNLKNEWNVEVLNYLNSSENKNDEKSICMIEKEKNIFRKWINKNKEELNDCYEDEKNPFLEEDIKIKKKNYKLIAWIQIHMMILERLKEDECLSNKHLFIDVCIELIKKGHLCKNNVIIIQMLNKLKSDMYNSSLYLLSQENDDKKKKEWYKKLKKYWRDKASTYFNFLRQKDNDESIHHIIKQSMINVYDNMFIKNYDDQKFQWIDEDNEKDWLKCVNVKKEEIFSHNICEYKHLKDIKKDEQHETSFLLSNNKTIVEKQQDDDIDISKSELPMCNKILIENKMSILRDIYKTKEILTFYSEEM</sequence>
<gene>
    <name evidence="2" type="ORF">PFNF135_00135</name>
</gene>
<feature type="region of interest" description="Disordered" evidence="1">
    <location>
        <begin position="217"/>
        <end position="260"/>
    </location>
</feature>
<feature type="compositionally biased region" description="Basic residues" evidence="1">
    <location>
        <begin position="383"/>
        <end position="402"/>
    </location>
</feature>
<reference evidence="2 3" key="2">
    <citation type="submission" date="2013-02" db="EMBL/GenBank/DDBJ databases">
        <title>The Genome Sequence of Plasmodium falciparum NF135/5.C10.</title>
        <authorList>
            <consortium name="The Broad Institute Genome Sequencing Platform"/>
            <consortium name="The Broad Institute Genome Sequencing Center for Infectious Disease"/>
            <person name="Neafsey D."/>
            <person name="Cheeseman I."/>
            <person name="Volkman S."/>
            <person name="Adams J."/>
            <person name="Walker B."/>
            <person name="Young S.K."/>
            <person name="Zeng Q."/>
            <person name="Gargeya S."/>
            <person name="Fitzgerald M."/>
            <person name="Haas B."/>
            <person name="Abouelleil A."/>
            <person name="Alvarado L."/>
            <person name="Arachchi H.M."/>
            <person name="Berlin A.M."/>
            <person name="Chapman S.B."/>
            <person name="Dewar J."/>
            <person name="Goldberg J."/>
            <person name="Griggs A."/>
            <person name="Gujja S."/>
            <person name="Hansen M."/>
            <person name="Howarth C."/>
            <person name="Imamovic A."/>
            <person name="Larimer J."/>
            <person name="McCowan C."/>
            <person name="Murphy C."/>
            <person name="Neiman D."/>
            <person name="Pearson M."/>
            <person name="Priest M."/>
            <person name="Roberts A."/>
            <person name="Saif S."/>
            <person name="Shea T."/>
            <person name="Sisk P."/>
            <person name="Sykes S."/>
            <person name="Wortman J."/>
            <person name="Nusbaum C."/>
            <person name="Birren B."/>
        </authorList>
    </citation>
    <scope>NUCLEOTIDE SEQUENCE [LARGE SCALE GENOMIC DNA]</scope>
    <source>
        <strain evidence="2 3">NF135/5.C10</strain>
    </source>
</reference>
<feature type="region of interest" description="Disordered" evidence="1">
    <location>
        <begin position="1682"/>
        <end position="1715"/>
    </location>
</feature>
<feature type="compositionally biased region" description="Polar residues" evidence="1">
    <location>
        <begin position="773"/>
        <end position="792"/>
    </location>
</feature>
<organism evidence="2 3">
    <name type="scientific">Plasmodium falciparum NF135/5.C10</name>
    <dbReference type="NCBI Taxonomy" id="1036726"/>
    <lineage>
        <taxon>Eukaryota</taxon>
        <taxon>Sar</taxon>
        <taxon>Alveolata</taxon>
        <taxon>Apicomplexa</taxon>
        <taxon>Aconoidasida</taxon>
        <taxon>Haemosporida</taxon>
        <taxon>Plasmodiidae</taxon>
        <taxon>Plasmodium</taxon>
        <taxon>Plasmodium (Laverania)</taxon>
    </lineage>
</organism>
<feature type="compositionally biased region" description="Basic residues" evidence="1">
    <location>
        <begin position="459"/>
        <end position="468"/>
    </location>
</feature>
<feature type="region of interest" description="Disordered" evidence="1">
    <location>
        <begin position="623"/>
        <end position="804"/>
    </location>
</feature>
<feature type="region of interest" description="Disordered" evidence="1">
    <location>
        <begin position="959"/>
        <end position="1013"/>
    </location>
</feature>
<dbReference type="Proteomes" id="UP000019114">
    <property type="component" value="Unassembled WGS sequence"/>
</dbReference>
<feature type="compositionally biased region" description="Basic and acidic residues" evidence="1">
    <location>
        <begin position="469"/>
        <end position="478"/>
    </location>
</feature>
<feature type="compositionally biased region" description="Basic and acidic residues" evidence="1">
    <location>
        <begin position="623"/>
        <end position="685"/>
    </location>
</feature>
<proteinExistence type="predicted"/>
<feature type="compositionally biased region" description="Basic and acidic residues" evidence="1">
    <location>
        <begin position="1689"/>
        <end position="1698"/>
    </location>
</feature>
<feature type="compositionally biased region" description="Polar residues" evidence="1">
    <location>
        <begin position="752"/>
        <end position="767"/>
    </location>
</feature>
<evidence type="ECO:0000313" key="3">
    <source>
        <dbReference type="Proteomes" id="UP000019114"/>
    </source>
</evidence>
<feature type="compositionally biased region" description="Basic residues" evidence="1">
    <location>
        <begin position="1699"/>
        <end position="1715"/>
    </location>
</feature>
<accession>W4IR81</accession>
<feature type="compositionally biased region" description="Basic and acidic residues" evidence="1">
    <location>
        <begin position="701"/>
        <end position="717"/>
    </location>
</feature>
<feature type="compositionally biased region" description="Basic and acidic residues" evidence="1">
    <location>
        <begin position="723"/>
        <end position="750"/>
    </location>
</feature>
<feature type="compositionally biased region" description="Low complexity" evidence="1">
    <location>
        <begin position="965"/>
        <end position="983"/>
    </location>
</feature>
<name>W4IR81_PLAFA</name>